<evidence type="ECO:0000313" key="4">
    <source>
        <dbReference type="EMBL" id="GFZ89577.1"/>
    </source>
</evidence>
<evidence type="ECO:0000259" key="3">
    <source>
        <dbReference type="Pfam" id="PF05193"/>
    </source>
</evidence>
<evidence type="ECO:0000259" key="2">
    <source>
        <dbReference type="Pfam" id="PF00675"/>
    </source>
</evidence>
<dbReference type="Proteomes" id="UP000598120">
    <property type="component" value="Unassembled WGS sequence"/>
</dbReference>
<organism evidence="4 5">
    <name type="scientific">Aquaticitalea lipolytica</name>
    <dbReference type="NCBI Taxonomy" id="1247562"/>
    <lineage>
        <taxon>Bacteria</taxon>
        <taxon>Pseudomonadati</taxon>
        <taxon>Bacteroidota</taxon>
        <taxon>Flavobacteriia</taxon>
        <taxon>Flavobacteriales</taxon>
        <taxon>Flavobacteriaceae</taxon>
        <taxon>Aquaticitalea</taxon>
    </lineage>
</organism>
<dbReference type="PANTHER" id="PTHR11851">
    <property type="entry name" value="METALLOPROTEASE"/>
    <property type="match status" value="1"/>
</dbReference>
<dbReference type="Pfam" id="PF00675">
    <property type="entry name" value="Peptidase_M16"/>
    <property type="match status" value="1"/>
</dbReference>
<feature type="domain" description="Peptidase M16 C-terminal" evidence="3">
    <location>
        <begin position="185"/>
        <end position="364"/>
    </location>
</feature>
<dbReference type="EMBL" id="BMIC01000004">
    <property type="protein sequence ID" value="GFZ89577.1"/>
    <property type="molecule type" value="Genomic_DNA"/>
</dbReference>
<proteinExistence type="predicted"/>
<dbReference type="SUPFAM" id="SSF63411">
    <property type="entry name" value="LuxS/MPP-like metallohydrolase"/>
    <property type="match status" value="2"/>
</dbReference>
<feature type="region of interest" description="Disordered" evidence="1">
    <location>
        <begin position="1"/>
        <end position="24"/>
    </location>
</feature>
<sequence length="678" mass="74458">MVFGAHAQIDRSKQPEPGPAPKIDLKTPQEFTLKNGLKVLVVENHKLPRVSFSLTIDNKPVLDGDKAGVSSLLGAMLGNGTTNISKDDFNNEVDFLGANVSFGATSGFASGLSKYTSRILELMADAGINPLLVEEEFNKEKTKLIESLKSNEKSVDAIASRVGGALSYGTNHPYGEFVTEATVNNVTFADVLAYYEKYFNPNNAYLVVVGDVEFKSIKKEIENRFSKWEKSVDVQSNVPQAKANEQYTQINFVDMPNAVQSNINVTNNIDLKMNDPDYHAVLIANKILGGGFNSYLNMNLREAHGYTYGARSGIDADKYVGTFSATTAVRNMVTDSSVVESLKEINRIKTEPVDATALKNAKAKYVGDFVLALERPQTIARYALNIKLNNLPSDFYTTYLQKINAVTAEDVMRVANKYFKSENARIIIVGKGSEVLENLEKTGIPIKYFDTYANPIDKPVFSKPIPNGVTAQTVLDGYFTAIGGKDKAKTVKTVHSVADVKIEGVPIPLKADMKIMTPNKESMEMSAEGMGVLMKQKFDGAAGYMEQQGMRKDLSEEELADKKAENSLFPELYFDASAVSLESMTTIDGNDVYKLKVVEGDKESFRYYDAKTGLLTRVESTTEAAGQSVTTTVDYGNYSPVNEIKFPYSQSIKAGPQVINMNITNVKVNEGVTEADFK</sequence>
<accession>A0A8J2XHN1</accession>
<dbReference type="PANTHER" id="PTHR11851:SF224">
    <property type="entry name" value="PROCESSING PROTEASE"/>
    <property type="match status" value="1"/>
</dbReference>
<gene>
    <name evidence="4" type="ORF">GCM10011531_21460</name>
</gene>
<dbReference type="AlphaFoldDB" id="A0A8J2XHN1"/>
<dbReference type="Pfam" id="PF05193">
    <property type="entry name" value="Peptidase_M16_C"/>
    <property type="match status" value="1"/>
</dbReference>
<feature type="domain" description="Peptidase M16 N-terminal" evidence="2">
    <location>
        <begin position="39"/>
        <end position="155"/>
    </location>
</feature>
<comment type="caution">
    <text evidence="4">The sequence shown here is derived from an EMBL/GenBank/DDBJ whole genome shotgun (WGS) entry which is preliminary data.</text>
</comment>
<protein>
    <recommendedName>
        <fullName evidence="6">Zn-dependent peptidase</fullName>
    </recommendedName>
</protein>
<evidence type="ECO:0000256" key="1">
    <source>
        <dbReference type="SAM" id="MobiDB-lite"/>
    </source>
</evidence>
<dbReference type="InterPro" id="IPR007863">
    <property type="entry name" value="Peptidase_M16_C"/>
</dbReference>
<evidence type="ECO:0008006" key="6">
    <source>
        <dbReference type="Google" id="ProtNLM"/>
    </source>
</evidence>
<dbReference type="Gene3D" id="3.30.830.10">
    <property type="entry name" value="Metalloenzyme, LuxS/M16 peptidase-like"/>
    <property type="match status" value="2"/>
</dbReference>
<name>A0A8J2XHN1_9FLAO</name>
<dbReference type="InterPro" id="IPR011765">
    <property type="entry name" value="Pept_M16_N"/>
</dbReference>
<dbReference type="InterPro" id="IPR011249">
    <property type="entry name" value="Metalloenz_LuxS/M16"/>
</dbReference>
<dbReference type="GO" id="GO:0046872">
    <property type="term" value="F:metal ion binding"/>
    <property type="evidence" value="ECO:0007669"/>
    <property type="project" value="InterPro"/>
</dbReference>
<dbReference type="InterPro" id="IPR050361">
    <property type="entry name" value="MPP/UQCRC_Complex"/>
</dbReference>
<reference evidence="4 5" key="1">
    <citation type="journal article" date="2014" name="Int. J. Syst. Evol. Microbiol.">
        <title>Complete genome sequence of Corynebacterium casei LMG S-19264T (=DSM 44701T), isolated from a smear-ripened cheese.</title>
        <authorList>
            <consortium name="US DOE Joint Genome Institute (JGI-PGF)"/>
            <person name="Walter F."/>
            <person name="Albersmeier A."/>
            <person name="Kalinowski J."/>
            <person name="Ruckert C."/>
        </authorList>
    </citation>
    <scope>NUCLEOTIDE SEQUENCE [LARGE SCALE GENOMIC DNA]</scope>
    <source>
        <strain evidence="4 5">CGMCC 1.15295</strain>
    </source>
</reference>
<keyword evidence="5" id="KW-1185">Reference proteome</keyword>
<evidence type="ECO:0000313" key="5">
    <source>
        <dbReference type="Proteomes" id="UP000598120"/>
    </source>
</evidence>